<dbReference type="SUPFAM" id="SSF53335">
    <property type="entry name" value="S-adenosyl-L-methionine-dependent methyltransferases"/>
    <property type="match status" value="1"/>
</dbReference>
<organism evidence="3 4">
    <name type="scientific">Rhizophlyctis rosea</name>
    <dbReference type="NCBI Taxonomy" id="64517"/>
    <lineage>
        <taxon>Eukaryota</taxon>
        <taxon>Fungi</taxon>
        <taxon>Fungi incertae sedis</taxon>
        <taxon>Chytridiomycota</taxon>
        <taxon>Chytridiomycota incertae sedis</taxon>
        <taxon>Chytridiomycetes</taxon>
        <taxon>Rhizophlyctidales</taxon>
        <taxon>Rhizophlyctidaceae</taxon>
        <taxon>Rhizophlyctis</taxon>
    </lineage>
</organism>
<proteinExistence type="predicted"/>
<evidence type="ECO:0000313" key="3">
    <source>
        <dbReference type="EMBL" id="KAJ3034792.1"/>
    </source>
</evidence>
<evidence type="ECO:0000313" key="4">
    <source>
        <dbReference type="Proteomes" id="UP001212841"/>
    </source>
</evidence>
<dbReference type="NCBIfam" id="TIGR01444">
    <property type="entry name" value="fkbM_fam"/>
    <property type="match status" value="1"/>
</dbReference>
<evidence type="ECO:0000259" key="2">
    <source>
        <dbReference type="Pfam" id="PF05050"/>
    </source>
</evidence>
<dbReference type="Proteomes" id="UP001212841">
    <property type="component" value="Unassembled WGS sequence"/>
</dbReference>
<dbReference type="PANTHER" id="PTHR34203">
    <property type="entry name" value="METHYLTRANSFERASE, FKBM FAMILY PROTEIN"/>
    <property type="match status" value="1"/>
</dbReference>
<feature type="region of interest" description="Disordered" evidence="1">
    <location>
        <begin position="1"/>
        <end position="31"/>
    </location>
</feature>
<evidence type="ECO:0000256" key="1">
    <source>
        <dbReference type="SAM" id="MobiDB-lite"/>
    </source>
</evidence>
<gene>
    <name evidence="3" type="ORF">HK097_004391</name>
</gene>
<sequence length="368" mass="41269">MDPQQSTAPCPNPQSHGPETSPAPPTLRTSFPPFSNNLWTASHILTDGCPRHSIDLTEHLLLKHMMRAYPRATVEQRCNQLLRTTSFGSKVPFDIYVQHPDLDPWVSTMILRKGQWGKLKCDKVQEMVRKLDTGAKGKPIYVMDVGAHIGFLSFWAASSSPRVRVMAVEAHQDHFELLEKTLKMERNERLARRITLHPLALSDTKEIGKHSCLKTTPNNSASTFLDPSLPPHSPNCTATPTTTLDTLLLLSSHPISILLLDVEGLEPLILSGASSLLSHHRPKLILLTYRHKALSESIARLTRSSVFRETKDPVDFVVQLVEMGYSYVEDLHTRVGMKSVEEVKGYFGGLFWEKMKSGQTDLAFCLPF</sequence>
<dbReference type="InterPro" id="IPR052514">
    <property type="entry name" value="SAM-dependent_MTase"/>
</dbReference>
<dbReference type="Pfam" id="PF05050">
    <property type="entry name" value="Methyltransf_21"/>
    <property type="match status" value="1"/>
</dbReference>
<accession>A0AAD5S1H7</accession>
<keyword evidence="4" id="KW-1185">Reference proteome</keyword>
<name>A0AAD5S1H7_9FUNG</name>
<feature type="compositionally biased region" description="Polar residues" evidence="1">
    <location>
        <begin position="1"/>
        <end position="18"/>
    </location>
</feature>
<dbReference type="InterPro" id="IPR006342">
    <property type="entry name" value="FkbM_mtfrase"/>
</dbReference>
<feature type="domain" description="Methyltransferase FkbM" evidence="2">
    <location>
        <begin position="144"/>
        <end position="291"/>
    </location>
</feature>
<dbReference type="Gene3D" id="3.40.50.150">
    <property type="entry name" value="Vaccinia Virus protein VP39"/>
    <property type="match status" value="1"/>
</dbReference>
<dbReference type="AlphaFoldDB" id="A0AAD5S1H7"/>
<comment type="caution">
    <text evidence="3">The sequence shown here is derived from an EMBL/GenBank/DDBJ whole genome shotgun (WGS) entry which is preliminary data.</text>
</comment>
<dbReference type="PANTHER" id="PTHR34203:SF15">
    <property type="entry name" value="SLL1173 PROTEIN"/>
    <property type="match status" value="1"/>
</dbReference>
<protein>
    <recommendedName>
        <fullName evidence="2">Methyltransferase FkbM domain-containing protein</fullName>
    </recommendedName>
</protein>
<dbReference type="InterPro" id="IPR029063">
    <property type="entry name" value="SAM-dependent_MTases_sf"/>
</dbReference>
<dbReference type="EMBL" id="JADGJD010002118">
    <property type="protein sequence ID" value="KAJ3034792.1"/>
    <property type="molecule type" value="Genomic_DNA"/>
</dbReference>
<reference evidence="3" key="1">
    <citation type="submission" date="2020-05" db="EMBL/GenBank/DDBJ databases">
        <title>Phylogenomic resolution of chytrid fungi.</title>
        <authorList>
            <person name="Stajich J.E."/>
            <person name="Amses K."/>
            <person name="Simmons R."/>
            <person name="Seto K."/>
            <person name="Myers J."/>
            <person name="Bonds A."/>
            <person name="Quandt C.A."/>
            <person name="Barry K."/>
            <person name="Liu P."/>
            <person name="Grigoriev I."/>
            <person name="Longcore J.E."/>
            <person name="James T.Y."/>
        </authorList>
    </citation>
    <scope>NUCLEOTIDE SEQUENCE</scope>
    <source>
        <strain evidence="3">JEL0318</strain>
    </source>
</reference>